<organism evidence="2 3">
    <name type="scientific">Mortierella hygrophila</name>
    <dbReference type="NCBI Taxonomy" id="979708"/>
    <lineage>
        <taxon>Eukaryota</taxon>
        <taxon>Fungi</taxon>
        <taxon>Fungi incertae sedis</taxon>
        <taxon>Mucoromycota</taxon>
        <taxon>Mortierellomycotina</taxon>
        <taxon>Mortierellomycetes</taxon>
        <taxon>Mortierellales</taxon>
        <taxon>Mortierellaceae</taxon>
        <taxon>Mortierella</taxon>
    </lineage>
</organism>
<dbReference type="AlphaFoldDB" id="A0A9P6JZV1"/>
<dbReference type="Proteomes" id="UP000723463">
    <property type="component" value="Unassembled WGS sequence"/>
</dbReference>
<name>A0A9P6JZV1_9FUNG</name>
<reference evidence="2" key="1">
    <citation type="journal article" date="2020" name="Fungal Divers.">
        <title>Resolving the Mortierellaceae phylogeny through synthesis of multi-gene phylogenetics and phylogenomics.</title>
        <authorList>
            <person name="Vandepol N."/>
            <person name="Liber J."/>
            <person name="Desiro A."/>
            <person name="Na H."/>
            <person name="Kennedy M."/>
            <person name="Barry K."/>
            <person name="Grigoriev I.V."/>
            <person name="Miller A.N."/>
            <person name="O'Donnell K."/>
            <person name="Stajich J.E."/>
            <person name="Bonito G."/>
        </authorList>
    </citation>
    <scope>NUCLEOTIDE SEQUENCE</scope>
    <source>
        <strain evidence="2">NRRL 2591</strain>
    </source>
</reference>
<feature type="region of interest" description="Disordered" evidence="1">
    <location>
        <begin position="143"/>
        <end position="200"/>
    </location>
</feature>
<proteinExistence type="predicted"/>
<accession>A0A9P6JZV1</accession>
<feature type="compositionally biased region" description="Basic and acidic residues" evidence="1">
    <location>
        <begin position="145"/>
        <end position="163"/>
    </location>
</feature>
<gene>
    <name evidence="2" type="ORF">EC957_005087</name>
</gene>
<feature type="compositionally biased region" description="Acidic residues" evidence="1">
    <location>
        <begin position="164"/>
        <end position="182"/>
    </location>
</feature>
<evidence type="ECO:0000313" key="3">
    <source>
        <dbReference type="Proteomes" id="UP000723463"/>
    </source>
</evidence>
<evidence type="ECO:0000313" key="2">
    <source>
        <dbReference type="EMBL" id="KAF9539756.1"/>
    </source>
</evidence>
<comment type="caution">
    <text evidence="2">The sequence shown here is derived from an EMBL/GenBank/DDBJ whole genome shotgun (WGS) entry which is preliminary data.</text>
</comment>
<evidence type="ECO:0000256" key="1">
    <source>
        <dbReference type="SAM" id="MobiDB-lite"/>
    </source>
</evidence>
<sequence>MSNQKRSPAWRTCVKNLPHAQYFVNEKRPQDFDHLAFLLYVKPSSNLRREITNQWLHVIIPALKTSTLSELQQAGSRLTNEWTSQERDRDALWLKVTADEEQKDRIAHLKAAGEKRLKAAEGFLVAESQHHFEMETAQLKNLPDQQKERDHPNQQQQQDKDQQQEEGNEEESQESNVEEDQTPPEGPMHGQDPSGDDESVDTAEMTELIASITSVSHKECDTWVIDDECIGCLIDKYQKEVIDMMRRCELKKTDPADTMILAGTFSPWHPTDRMIKVFTHRRLRKIQESLRKDLDPIDINDKCIQNAIRHKMNNNPTLAIQELGALQDYRLRMLFEHLIMNLPRKEMEIQSKETLVVNNIAPILKAFVNHVDDEIHTHFPNTESTTQKKQGLKADRPDFKVLIGDKEASFGEVTGRSQRTDKAKNGWDLWRLVRFGKSVLDEGAPMVPLIQVIYDEGTIYRHFVRIRGVMVLAEVGVFTVPMHLNNVGALQASLPVLNWYQEAVKWLEQNREWAKRSWKAADLQNIKKYHC</sequence>
<protein>
    <submittedName>
        <fullName evidence="2">Uncharacterized protein</fullName>
    </submittedName>
</protein>
<keyword evidence="3" id="KW-1185">Reference proteome</keyword>
<dbReference type="EMBL" id="JAAAXW010000231">
    <property type="protein sequence ID" value="KAF9539756.1"/>
    <property type="molecule type" value="Genomic_DNA"/>
</dbReference>